<dbReference type="ExpressionAtlas" id="A0A2K3DUV7">
    <property type="expression patterns" value="baseline"/>
</dbReference>
<dbReference type="STRING" id="3055.A0A2K3DUV7"/>
<dbReference type="PANTHER" id="PTHR13600">
    <property type="entry name" value="LEUCINE CARBOXYL METHYLTRANSFERASE"/>
    <property type="match status" value="1"/>
</dbReference>
<dbReference type="GeneID" id="5717830"/>
<dbReference type="InParanoid" id="A0A2K3DUV7"/>
<comment type="similarity">
    <text evidence="2">Belongs to the methyltransferase superfamily. LCMT family.</text>
</comment>
<evidence type="ECO:0000256" key="5">
    <source>
        <dbReference type="ARBA" id="ARBA00022679"/>
    </source>
</evidence>
<evidence type="ECO:0000256" key="2">
    <source>
        <dbReference type="ARBA" id="ARBA00010703"/>
    </source>
</evidence>
<dbReference type="FunCoup" id="A0A2K3DUV7">
    <property type="interactions" value="2106"/>
</dbReference>
<dbReference type="GO" id="GO:0032259">
    <property type="term" value="P:methylation"/>
    <property type="evidence" value="ECO:0007669"/>
    <property type="project" value="UniProtKB-KW"/>
</dbReference>
<evidence type="ECO:0000256" key="4">
    <source>
        <dbReference type="ARBA" id="ARBA00022603"/>
    </source>
</evidence>
<name>A0A2K3DUV7_CHLRE</name>
<dbReference type="KEGG" id="cre:CHLRE_04g229350v5"/>
<dbReference type="EC" id="2.1.1.233" evidence="3"/>
<sequence>MLRNVEGSDVQVQGTNDDAQVSKLSCSRMGYFRDEFIQFFVRRASRRSPLINRGYYSRHAALRQLLEQFITAARAAGKQPQVLVLGAGFDTTWFQLAKDAGGRPPYRCLEVDFKEVTQRKAAIIAKEPALHGLLQQAAVAAAAAEPAGAGEEAAAPETAAAQPEAASCSAGAGKAAAAADGSGSSSSGSGAGAVHIDAAAGSVHSPCYSLAPVDLRDLGALEAAAAAAGFDTQAPTYILSECVLVYMDPAQSSPVVGWAGRTFPNALMAIYEQIRPDDAFGRQMVCNLAERGCPLKGLPATPTLQAHCDRLTAGGWAAADARSMDSLYRTFLPHEERQRAERLEIFDELEEWHMIQEHYCIALARNDRDGLVPPSAVGFDAPAPAHRLSLPALPPQMGPGATAGAGAGAGAGLSLGLGLSLGQGRGVGAGAGAGLGAGLMRPSGTGGVMGGGRVLPNAD</sequence>
<dbReference type="RefSeq" id="XP_042925428.1">
    <property type="nucleotide sequence ID" value="XM_043062076.1"/>
</dbReference>
<dbReference type="Pfam" id="PF04072">
    <property type="entry name" value="LCM"/>
    <property type="match status" value="1"/>
</dbReference>
<reference evidence="8 9" key="1">
    <citation type="journal article" date="2007" name="Science">
        <title>The Chlamydomonas genome reveals the evolution of key animal and plant functions.</title>
        <authorList>
            <person name="Merchant S.S."/>
            <person name="Prochnik S.E."/>
            <person name="Vallon O."/>
            <person name="Harris E.H."/>
            <person name="Karpowicz S.J."/>
            <person name="Witman G.B."/>
            <person name="Terry A."/>
            <person name="Salamov A."/>
            <person name="Fritz-Laylin L.K."/>
            <person name="Marechal-Drouard L."/>
            <person name="Marshall W.F."/>
            <person name="Qu L.H."/>
            <person name="Nelson D.R."/>
            <person name="Sanderfoot A.A."/>
            <person name="Spalding M.H."/>
            <person name="Kapitonov V.V."/>
            <person name="Ren Q."/>
            <person name="Ferris P."/>
            <person name="Lindquist E."/>
            <person name="Shapiro H."/>
            <person name="Lucas S.M."/>
            <person name="Grimwood J."/>
            <person name="Schmutz J."/>
            <person name="Cardol P."/>
            <person name="Cerutti H."/>
            <person name="Chanfreau G."/>
            <person name="Chen C.L."/>
            <person name="Cognat V."/>
            <person name="Croft M.T."/>
            <person name="Dent R."/>
            <person name="Dutcher S."/>
            <person name="Fernandez E."/>
            <person name="Fukuzawa H."/>
            <person name="Gonzalez-Ballester D."/>
            <person name="Gonzalez-Halphen D."/>
            <person name="Hallmann A."/>
            <person name="Hanikenne M."/>
            <person name="Hippler M."/>
            <person name="Inwood W."/>
            <person name="Jabbari K."/>
            <person name="Kalanon M."/>
            <person name="Kuras R."/>
            <person name="Lefebvre P.A."/>
            <person name="Lemaire S.D."/>
            <person name="Lobanov A.V."/>
            <person name="Lohr M."/>
            <person name="Manuell A."/>
            <person name="Meier I."/>
            <person name="Mets L."/>
            <person name="Mittag M."/>
            <person name="Mittelmeier T."/>
            <person name="Moroney J.V."/>
            <person name="Moseley J."/>
            <person name="Napoli C."/>
            <person name="Nedelcu A.M."/>
            <person name="Niyogi K."/>
            <person name="Novoselov S.V."/>
            <person name="Paulsen I.T."/>
            <person name="Pazour G."/>
            <person name="Purton S."/>
            <person name="Ral J.P."/>
            <person name="Riano-Pachon D.M."/>
            <person name="Riekhof W."/>
            <person name="Rymarquis L."/>
            <person name="Schroda M."/>
            <person name="Stern D."/>
            <person name="Umen J."/>
            <person name="Willows R."/>
            <person name="Wilson N."/>
            <person name="Zimmer S.L."/>
            <person name="Allmer J."/>
            <person name="Balk J."/>
            <person name="Bisova K."/>
            <person name="Chen C.J."/>
            <person name="Elias M."/>
            <person name="Gendler K."/>
            <person name="Hauser C."/>
            <person name="Lamb M.R."/>
            <person name="Ledford H."/>
            <person name="Long J.C."/>
            <person name="Minagawa J."/>
            <person name="Page M.D."/>
            <person name="Pan J."/>
            <person name="Pootakham W."/>
            <person name="Roje S."/>
            <person name="Rose A."/>
            <person name="Stahlberg E."/>
            <person name="Terauchi A.M."/>
            <person name="Yang P."/>
            <person name="Ball S."/>
            <person name="Bowler C."/>
            <person name="Dieckmann C.L."/>
            <person name="Gladyshev V.N."/>
            <person name="Green P."/>
            <person name="Jorgensen R."/>
            <person name="Mayfield S."/>
            <person name="Mueller-Roeber B."/>
            <person name="Rajamani S."/>
            <person name="Sayre R.T."/>
            <person name="Brokstein P."/>
            <person name="Dubchak I."/>
            <person name="Goodstein D."/>
            <person name="Hornick L."/>
            <person name="Huang Y.W."/>
            <person name="Jhaveri J."/>
            <person name="Luo Y."/>
            <person name="Martinez D."/>
            <person name="Ngau W.C."/>
            <person name="Otillar B."/>
            <person name="Poliakov A."/>
            <person name="Porter A."/>
            <person name="Szajkowski L."/>
            <person name="Werner G."/>
            <person name="Zhou K."/>
            <person name="Grigoriev I.V."/>
            <person name="Rokhsar D.S."/>
            <person name="Grossman A.R."/>
        </authorList>
    </citation>
    <scope>NUCLEOTIDE SEQUENCE [LARGE SCALE GENOMIC DNA]</scope>
    <source>
        <strain evidence="9">CC-503</strain>
    </source>
</reference>
<keyword evidence="5" id="KW-0808">Transferase</keyword>
<dbReference type="Gene3D" id="3.40.50.150">
    <property type="entry name" value="Vaccinia Virus protein VP39"/>
    <property type="match status" value="1"/>
</dbReference>
<evidence type="ECO:0000256" key="1">
    <source>
        <dbReference type="ARBA" id="ARBA00000724"/>
    </source>
</evidence>
<accession>A0A2K3DUV7</accession>
<dbReference type="AlphaFoldDB" id="A0A2K3DUV7"/>
<gene>
    <name evidence="8" type="ORF">CHLRE_04g229350v5</name>
</gene>
<dbReference type="SUPFAM" id="SSF53335">
    <property type="entry name" value="S-adenosyl-L-methionine-dependent methyltransferases"/>
    <property type="match status" value="1"/>
</dbReference>
<keyword evidence="6" id="KW-0949">S-adenosyl-L-methionine</keyword>
<dbReference type="EMBL" id="CM008965">
    <property type="protein sequence ID" value="PNW84313.1"/>
    <property type="molecule type" value="Genomic_DNA"/>
</dbReference>
<comment type="catalytic activity">
    <reaction evidence="1">
        <text>[phosphatase 2A protein]-C-terminal L-leucine + S-adenosyl-L-methionine = [phosphatase 2A protein]-C-terminal L-leucine methyl ester + S-adenosyl-L-homocysteine</text>
        <dbReference type="Rhea" id="RHEA:48544"/>
        <dbReference type="Rhea" id="RHEA-COMP:12134"/>
        <dbReference type="Rhea" id="RHEA-COMP:12135"/>
        <dbReference type="ChEBI" id="CHEBI:57856"/>
        <dbReference type="ChEBI" id="CHEBI:59789"/>
        <dbReference type="ChEBI" id="CHEBI:90516"/>
        <dbReference type="ChEBI" id="CHEBI:90517"/>
        <dbReference type="EC" id="2.1.1.233"/>
    </reaction>
</comment>
<dbReference type="InterPro" id="IPR016651">
    <property type="entry name" value="LCMT1"/>
</dbReference>
<keyword evidence="4" id="KW-0489">Methyltransferase</keyword>
<evidence type="ECO:0000313" key="8">
    <source>
        <dbReference type="EMBL" id="PNW84313.1"/>
    </source>
</evidence>
<keyword evidence="9" id="KW-1185">Reference proteome</keyword>
<proteinExistence type="inferred from homology"/>
<evidence type="ECO:0000256" key="3">
    <source>
        <dbReference type="ARBA" id="ARBA00012834"/>
    </source>
</evidence>
<dbReference type="InterPro" id="IPR007213">
    <property type="entry name" value="Ppm1/Ppm2/Tcmp"/>
</dbReference>
<dbReference type="Gramene" id="PNW84313">
    <property type="protein sequence ID" value="PNW84313"/>
    <property type="gene ID" value="CHLRE_04g229350v5"/>
</dbReference>
<dbReference type="InterPro" id="IPR029063">
    <property type="entry name" value="SAM-dependent_MTases_sf"/>
</dbReference>
<evidence type="ECO:0000256" key="6">
    <source>
        <dbReference type="ARBA" id="ARBA00022691"/>
    </source>
</evidence>
<evidence type="ECO:0000313" key="9">
    <source>
        <dbReference type="Proteomes" id="UP000006906"/>
    </source>
</evidence>
<dbReference type="GO" id="GO:0018423">
    <property type="term" value="F:protein C-terminal leucine carboxyl O-methyltransferase activity"/>
    <property type="evidence" value="ECO:0000318"/>
    <property type="project" value="GO_Central"/>
</dbReference>
<dbReference type="Proteomes" id="UP000006906">
    <property type="component" value="Chromosome 4"/>
</dbReference>
<dbReference type="OrthoDB" id="203237at2759"/>
<organism evidence="8 9">
    <name type="scientific">Chlamydomonas reinhardtii</name>
    <name type="common">Chlamydomonas smithii</name>
    <dbReference type="NCBI Taxonomy" id="3055"/>
    <lineage>
        <taxon>Eukaryota</taxon>
        <taxon>Viridiplantae</taxon>
        <taxon>Chlorophyta</taxon>
        <taxon>core chlorophytes</taxon>
        <taxon>Chlorophyceae</taxon>
        <taxon>CS clade</taxon>
        <taxon>Chlamydomonadales</taxon>
        <taxon>Chlamydomonadaceae</taxon>
        <taxon>Chlamydomonas</taxon>
    </lineage>
</organism>
<protein>
    <recommendedName>
        <fullName evidence="3">[phosphatase 2A protein]-leucine-carboxy methyltransferase</fullName>
        <ecNumber evidence="3">2.1.1.233</ecNumber>
    </recommendedName>
    <alternativeName>
        <fullName evidence="7">[Phosphatase 2A protein]-leucine-carboxy methyltransferase 1</fullName>
    </alternativeName>
</protein>
<dbReference type="PANTHER" id="PTHR13600:SF21">
    <property type="entry name" value="LEUCINE CARBOXYL METHYLTRANSFERASE 1"/>
    <property type="match status" value="1"/>
</dbReference>
<evidence type="ECO:0000256" key="7">
    <source>
        <dbReference type="ARBA" id="ARBA00032526"/>
    </source>
</evidence>
<dbReference type="PaxDb" id="3055-EDP04195"/>